<feature type="transmembrane region" description="Helical" evidence="1">
    <location>
        <begin position="223"/>
        <end position="242"/>
    </location>
</feature>
<dbReference type="EMBL" id="DXAW01000043">
    <property type="protein sequence ID" value="HIZ85293.1"/>
    <property type="molecule type" value="Genomic_DNA"/>
</dbReference>
<dbReference type="Pfam" id="PF02405">
    <property type="entry name" value="MlaE"/>
    <property type="match status" value="1"/>
</dbReference>
<feature type="transmembrane region" description="Helical" evidence="1">
    <location>
        <begin position="143"/>
        <end position="164"/>
    </location>
</feature>
<dbReference type="GO" id="GO:0043190">
    <property type="term" value="C:ATP-binding cassette (ABC) transporter complex"/>
    <property type="evidence" value="ECO:0007669"/>
    <property type="project" value="InterPro"/>
</dbReference>
<feature type="transmembrane region" description="Helical" evidence="1">
    <location>
        <begin position="40"/>
        <end position="64"/>
    </location>
</feature>
<dbReference type="PANTHER" id="PTHR30188">
    <property type="entry name" value="ABC TRANSPORTER PERMEASE PROTEIN-RELATED"/>
    <property type="match status" value="1"/>
</dbReference>
<dbReference type="Proteomes" id="UP000824115">
    <property type="component" value="Unassembled WGS sequence"/>
</dbReference>
<gene>
    <name evidence="2" type="ORF">IAC04_02245</name>
</gene>
<feature type="transmembrane region" description="Helical" evidence="1">
    <location>
        <begin position="185"/>
        <end position="211"/>
    </location>
</feature>
<name>A0A9D2K8C4_9BACT</name>
<proteinExistence type="predicted"/>
<dbReference type="PANTHER" id="PTHR30188:SF4">
    <property type="entry name" value="PROTEIN TRIGALACTOSYLDIACYLGLYCEROL 1, CHLOROPLASTIC"/>
    <property type="match status" value="1"/>
</dbReference>
<comment type="caution">
    <text evidence="2">The sequence shown here is derived from an EMBL/GenBank/DDBJ whole genome shotgun (WGS) entry which is preliminary data.</text>
</comment>
<sequence>MIRGFLYETGQYFLFLRRVFTKPERWRLSVKQFFIEADKLVINSIPLIALISVFIGAVLVIQTANNMTSPFLPKMYIGYMARESLVLEFCSTMVCLILAGKIGSNISSETGTMRITEQIDAMEMMGINSANFLVLPKILSTTILNPLLTMMSVIMGLLGGYLIVDLTGMIKTADYITGIKFAFNGYYITYSLVKTAVFSFIISSISSYYGYYAKGGSLGVGKSSTKAIVVASALILISNLVLTRIML</sequence>
<keyword evidence="1" id="KW-0472">Membrane</keyword>
<reference evidence="2" key="2">
    <citation type="submission" date="2021-04" db="EMBL/GenBank/DDBJ databases">
        <authorList>
            <person name="Gilroy R."/>
        </authorList>
    </citation>
    <scope>NUCLEOTIDE SEQUENCE</scope>
    <source>
        <strain evidence="2">Gambia16-554</strain>
    </source>
</reference>
<organism evidence="2 3">
    <name type="scientific">Candidatus Coprenecus stercoravium</name>
    <dbReference type="NCBI Taxonomy" id="2840735"/>
    <lineage>
        <taxon>Bacteria</taxon>
        <taxon>Pseudomonadati</taxon>
        <taxon>Bacteroidota</taxon>
        <taxon>Bacteroidia</taxon>
        <taxon>Bacteroidales</taxon>
        <taxon>Rikenellaceae</taxon>
        <taxon>Rikenellaceae incertae sedis</taxon>
        <taxon>Candidatus Coprenecus</taxon>
    </lineage>
</organism>
<evidence type="ECO:0000313" key="2">
    <source>
        <dbReference type="EMBL" id="HIZ85293.1"/>
    </source>
</evidence>
<dbReference type="AlphaFoldDB" id="A0A9D2K8C4"/>
<evidence type="ECO:0000313" key="3">
    <source>
        <dbReference type="Proteomes" id="UP000824115"/>
    </source>
</evidence>
<keyword evidence="1" id="KW-1133">Transmembrane helix</keyword>
<dbReference type="GO" id="GO:0005548">
    <property type="term" value="F:phospholipid transporter activity"/>
    <property type="evidence" value="ECO:0007669"/>
    <property type="project" value="TreeGrafter"/>
</dbReference>
<reference evidence="2" key="1">
    <citation type="journal article" date="2021" name="PeerJ">
        <title>Extensive microbial diversity within the chicken gut microbiome revealed by metagenomics and culture.</title>
        <authorList>
            <person name="Gilroy R."/>
            <person name="Ravi A."/>
            <person name="Getino M."/>
            <person name="Pursley I."/>
            <person name="Horton D.L."/>
            <person name="Alikhan N.F."/>
            <person name="Baker D."/>
            <person name="Gharbi K."/>
            <person name="Hall N."/>
            <person name="Watson M."/>
            <person name="Adriaenssens E.M."/>
            <person name="Foster-Nyarko E."/>
            <person name="Jarju S."/>
            <person name="Secka A."/>
            <person name="Antonio M."/>
            <person name="Oren A."/>
            <person name="Chaudhuri R.R."/>
            <person name="La Ragione R."/>
            <person name="Hildebrand F."/>
            <person name="Pallen M.J."/>
        </authorList>
    </citation>
    <scope>NUCLEOTIDE SEQUENCE</scope>
    <source>
        <strain evidence="2">Gambia16-554</strain>
    </source>
</reference>
<protein>
    <submittedName>
        <fullName evidence="2">ABC transporter permease</fullName>
    </submittedName>
</protein>
<dbReference type="InterPro" id="IPR030802">
    <property type="entry name" value="Permease_MalE"/>
</dbReference>
<keyword evidence="1" id="KW-0812">Transmembrane</keyword>
<evidence type="ECO:0000256" key="1">
    <source>
        <dbReference type="SAM" id="Phobius"/>
    </source>
</evidence>
<accession>A0A9D2K8C4</accession>